<dbReference type="PANTHER" id="PTHR47338:SF7">
    <property type="entry name" value="ZN(II)2CYS6 TRANSCRIPTION FACTOR (EUROFUNG)"/>
    <property type="match status" value="1"/>
</dbReference>
<sequence>MHIRPYVHASYSHRASRSSSPQLGLSRLHTSSLSPRRTAVISSEENRNRDGTIEHLDGGHHITFPIDPALASPLQDEPSIPPVRSRCATSPPPGPCRSTLMDLDRILPKSTLLQAHLNAWFRFVHPCQGSGFLHRGILLRDVREGTASKKLVMAVCAAAGRFFNGASTAMGLDPTKPLKPESWTYHAKNMVLMDEEVSLDNVATCLVLSRHFTHCGRLSLADSLAATATRQAAMIGLLDPATYSSLSWVEQEYRRRLAWACFCFERLAPIGNTVLTHVPRDPVKLQLPTEDHTYQLSIPTETPSADFEGRIVGEGSLNSVGMMGQLVVLLGMQDEASSVYEQARAFGRVLALYDQHLPSHVLTDPSLPLMVFEAIRIQAAYTLLQPQSEGQKETIITEAEALCKHVRRSERFFWHSGFMVRASPAANTAVPVWMRDALLLPSDDSQQTAPDVNVIQTPVNSVIMPAGTTSQGAFTGGFVWDSMTSAGFSVTNPYCNMTGLATGGGDIMLDAGHIDLVDALFPEVNFGTQFDFGGQTGNWQLQ</sequence>
<proteinExistence type="predicted"/>
<dbReference type="GO" id="GO:0008270">
    <property type="term" value="F:zinc ion binding"/>
    <property type="evidence" value="ECO:0007669"/>
    <property type="project" value="InterPro"/>
</dbReference>
<evidence type="ECO:0000256" key="6">
    <source>
        <dbReference type="SAM" id="MobiDB-lite"/>
    </source>
</evidence>
<protein>
    <recommendedName>
        <fullName evidence="7">Xylanolytic transcriptional activator regulatory domain-containing protein</fullName>
    </recommendedName>
</protein>
<evidence type="ECO:0000259" key="7">
    <source>
        <dbReference type="Pfam" id="PF04082"/>
    </source>
</evidence>
<comment type="subcellular location">
    <subcellularLocation>
        <location evidence="1">Nucleus</location>
    </subcellularLocation>
</comment>
<dbReference type="PANTHER" id="PTHR47338">
    <property type="entry name" value="ZN(II)2CYS6 TRANSCRIPTION FACTOR (EUROFUNG)-RELATED"/>
    <property type="match status" value="1"/>
</dbReference>
<dbReference type="EMBL" id="RSCD01000011">
    <property type="protein sequence ID" value="RSH89997.1"/>
    <property type="molecule type" value="Genomic_DNA"/>
</dbReference>
<name>A0A427YG74_9TREE</name>
<evidence type="ECO:0000256" key="4">
    <source>
        <dbReference type="ARBA" id="ARBA00023163"/>
    </source>
</evidence>
<keyword evidence="4" id="KW-0804">Transcription</keyword>
<dbReference type="InterPro" id="IPR007219">
    <property type="entry name" value="XnlR_reg_dom"/>
</dbReference>
<evidence type="ECO:0000256" key="1">
    <source>
        <dbReference type="ARBA" id="ARBA00004123"/>
    </source>
</evidence>
<accession>A0A427YG74</accession>
<evidence type="ECO:0000313" key="9">
    <source>
        <dbReference type="Proteomes" id="UP000279259"/>
    </source>
</evidence>
<evidence type="ECO:0000256" key="2">
    <source>
        <dbReference type="ARBA" id="ARBA00022723"/>
    </source>
</evidence>
<evidence type="ECO:0000256" key="3">
    <source>
        <dbReference type="ARBA" id="ARBA00023015"/>
    </source>
</evidence>
<gene>
    <name evidence="8" type="ORF">EHS25_001330</name>
</gene>
<reference evidence="8 9" key="1">
    <citation type="submission" date="2018-11" db="EMBL/GenBank/DDBJ databases">
        <title>Genome sequence of Saitozyma podzolica DSM 27192.</title>
        <authorList>
            <person name="Aliyu H."/>
            <person name="Gorte O."/>
            <person name="Ochsenreither K."/>
        </authorList>
    </citation>
    <scope>NUCLEOTIDE SEQUENCE [LARGE SCALE GENOMIC DNA]</scope>
    <source>
        <strain evidence="8 9">DSM 27192</strain>
    </source>
</reference>
<keyword evidence="3" id="KW-0805">Transcription regulation</keyword>
<dbReference type="GO" id="GO:0005634">
    <property type="term" value="C:nucleus"/>
    <property type="evidence" value="ECO:0007669"/>
    <property type="project" value="UniProtKB-SubCell"/>
</dbReference>
<feature type="compositionally biased region" description="Polar residues" evidence="6">
    <location>
        <begin position="28"/>
        <end position="43"/>
    </location>
</feature>
<evidence type="ECO:0000256" key="5">
    <source>
        <dbReference type="ARBA" id="ARBA00023242"/>
    </source>
</evidence>
<dbReference type="Pfam" id="PF04082">
    <property type="entry name" value="Fungal_trans"/>
    <property type="match status" value="1"/>
</dbReference>
<dbReference type="GO" id="GO:0003677">
    <property type="term" value="F:DNA binding"/>
    <property type="evidence" value="ECO:0007669"/>
    <property type="project" value="InterPro"/>
</dbReference>
<keyword evidence="9" id="KW-1185">Reference proteome</keyword>
<feature type="region of interest" description="Disordered" evidence="6">
    <location>
        <begin position="1"/>
        <end position="51"/>
    </location>
</feature>
<dbReference type="InterPro" id="IPR050815">
    <property type="entry name" value="TF_fung"/>
</dbReference>
<feature type="region of interest" description="Disordered" evidence="6">
    <location>
        <begin position="73"/>
        <end position="96"/>
    </location>
</feature>
<dbReference type="STRING" id="1890683.A0A427YG74"/>
<organism evidence="8 9">
    <name type="scientific">Saitozyma podzolica</name>
    <dbReference type="NCBI Taxonomy" id="1890683"/>
    <lineage>
        <taxon>Eukaryota</taxon>
        <taxon>Fungi</taxon>
        <taxon>Dikarya</taxon>
        <taxon>Basidiomycota</taxon>
        <taxon>Agaricomycotina</taxon>
        <taxon>Tremellomycetes</taxon>
        <taxon>Tremellales</taxon>
        <taxon>Trimorphomycetaceae</taxon>
        <taxon>Saitozyma</taxon>
    </lineage>
</organism>
<dbReference type="OrthoDB" id="5055047at2759"/>
<dbReference type="CDD" id="cd12148">
    <property type="entry name" value="fungal_TF_MHR"/>
    <property type="match status" value="1"/>
</dbReference>
<feature type="domain" description="Xylanolytic transcriptional activator regulatory" evidence="7">
    <location>
        <begin position="118"/>
        <end position="295"/>
    </location>
</feature>
<dbReference type="GO" id="GO:0006351">
    <property type="term" value="P:DNA-templated transcription"/>
    <property type="evidence" value="ECO:0007669"/>
    <property type="project" value="InterPro"/>
</dbReference>
<evidence type="ECO:0000313" key="8">
    <source>
        <dbReference type="EMBL" id="RSH89997.1"/>
    </source>
</evidence>
<comment type="caution">
    <text evidence="8">The sequence shown here is derived from an EMBL/GenBank/DDBJ whole genome shotgun (WGS) entry which is preliminary data.</text>
</comment>
<keyword evidence="2" id="KW-0479">Metal-binding</keyword>
<dbReference type="Proteomes" id="UP000279259">
    <property type="component" value="Unassembled WGS sequence"/>
</dbReference>
<keyword evidence="5" id="KW-0539">Nucleus</keyword>
<dbReference type="AlphaFoldDB" id="A0A427YG74"/>
<dbReference type="GO" id="GO:0000981">
    <property type="term" value="F:DNA-binding transcription factor activity, RNA polymerase II-specific"/>
    <property type="evidence" value="ECO:0007669"/>
    <property type="project" value="InterPro"/>
</dbReference>
<feature type="compositionally biased region" description="Low complexity" evidence="6">
    <location>
        <begin position="8"/>
        <end position="20"/>
    </location>
</feature>